<evidence type="ECO:0000256" key="19">
    <source>
        <dbReference type="SAM" id="Coils"/>
    </source>
</evidence>
<evidence type="ECO:0000256" key="6">
    <source>
        <dbReference type="ARBA" id="ARBA00022454"/>
    </source>
</evidence>
<evidence type="ECO:0000256" key="3">
    <source>
        <dbReference type="ARBA" id="ARBA00004286"/>
    </source>
</evidence>
<dbReference type="GO" id="GO:0046872">
    <property type="term" value="F:metal ion binding"/>
    <property type="evidence" value="ECO:0007669"/>
    <property type="project" value="UniProtKB-KW"/>
</dbReference>
<evidence type="ECO:0000256" key="12">
    <source>
        <dbReference type="ARBA" id="ARBA00022840"/>
    </source>
</evidence>
<dbReference type="GO" id="GO:0007004">
    <property type="term" value="P:telomere maintenance via telomerase"/>
    <property type="evidence" value="ECO:0007669"/>
    <property type="project" value="TreeGrafter"/>
</dbReference>
<evidence type="ECO:0000256" key="9">
    <source>
        <dbReference type="ARBA" id="ARBA00022763"/>
    </source>
</evidence>
<name>Q5CSJ7_CRYPI</name>
<keyword evidence="8" id="KW-0547">Nucleotide-binding</keyword>
<keyword evidence="6" id="KW-0158">Chromosome</keyword>
<dbReference type="GeneID" id="3371485"/>
<dbReference type="Proteomes" id="UP000006726">
    <property type="component" value="Chromosome 1"/>
</dbReference>
<dbReference type="GO" id="GO:0030870">
    <property type="term" value="C:Mre11 complex"/>
    <property type="evidence" value="ECO:0007669"/>
    <property type="project" value="UniProtKB-ARBA"/>
</dbReference>
<reference evidence="21 22" key="1">
    <citation type="journal article" date="2004" name="Science">
        <title>Complete genome sequence of the apicomplexan, Cryptosporidium parvum.</title>
        <authorList>
            <person name="Abrahamsen M.S."/>
            <person name="Templeton T.J."/>
            <person name="Enomoto S."/>
            <person name="Abrahante J.E."/>
            <person name="Zhu G."/>
            <person name="Lancto C.A."/>
            <person name="Deng M."/>
            <person name="Liu C."/>
            <person name="Widmer G."/>
            <person name="Tzipori S."/>
            <person name="Buck G.A."/>
            <person name="Xu P."/>
            <person name="Bankier A.T."/>
            <person name="Dear P.H."/>
            <person name="Konfortov B.A."/>
            <person name="Spriggs H.F."/>
            <person name="Iyer L."/>
            <person name="Anantharaman V."/>
            <person name="Aravind L."/>
            <person name="Kapur V."/>
        </authorList>
    </citation>
    <scope>NUCLEOTIDE SEQUENCE [LARGE SCALE GENOMIC DNA]</scope>
    <source>
        <strain evidence="22">Iowa II</strain>
    </source>
</reference>
<feature type="domain" description="Rad50/SbcC-type AAA" evidence="20">
    <location>
        <begin position="17"/>
        <end position="250"/>
    </location>
</feature>
<dbReference type="SUPFAM" id="SSF52540">
    <property type="entry name" value="P-loop containing nucleoside triphosphate hydrolases"/>
    <property type="match status" value="1"/>
</dbReference>
<dbReference type="GO" id="GO:0000722">
    <property type="term" value="P:telomere maintenance via recombination"/>
    <property type="evidence" value="ECO:0007669"/>
    <property type="project" value="UniProtKB-ARBA"/>
</dbReference>
<dbReference type="RefSeq" id="XP_628070.1">
    <property type="nucleotide sequence ID" value="XM_628070.1"/>
</dbReference>
<dbReference type="GO" id="GO:0000794">
    <property type="term" value="C:condensed nuclear chromosome"/>
    <property type="evidence" value="ECO:0007669"/>
    <property type="project" value="TreeGrafter"/>
</dbReference>
<evidence type="ECO:0000256" key="15">
    <source>
        <dbReference type="ARBA" id="ARBA00023204"/>
    </source>
</evidence>
<keyword evidence="14 19" id="KW-0175">Coiled coil</keyword>
<dbReference type="Pfam" id="PF13476">
    <property type="entry name" value="AAA_23"/>
    <property type="match status" value="1"/>
</dbReference>
<keyword evidence="10" id="KW-0378">Hydrolase</keyword>
<dbReference type="GO" id="GO:0051880">
    <property type="term" value="F:G-quadruplex DNA binding"/>
    <property type="evidence" value="ECO:0007669"/>
    <property type="project" value="TreeGrafter"/>
</dbReference>
<evidence type="ECO:0000256" key="8">
    <source>
        <dbReference type="ARBA" id="ARBA00022741"/>
    </source>
</evidence>
<evidence type="ECO:0000256" key="17">
    <source>
        <dbReference type="ARBA" id="ARBA00023254"/>
    </source>
</evidence>
<dbReference type="PANTHER" id="PTHR18867:SF12">
    <property type="entry name" value="DNA REPAIR PROTEIN RAD50"/>
    <property type="match status" value="1"/>
</dbReference>
<dbReference type="FunCoup" id="Q5CSJ7">
    <property type="interactions" value="72"/>
</dbReference>
<proteinExistence type="inferred from homology"/>
<evidence type="ECO:0000256" key="13">
    <source>
        <dbReference type="ARBA" id="ARBA00022842"/>
    </source>
</evidence>
<dbReference type="InParanoid" id="Q5CSJ7"/>
<comment type="caution">
    <text evidence="21">The sequence shown here is derived from an EMBL/GenBank/DDBJ whole genome shotgun (WGS) entry which is preliminary data.</text>
</comment>
<dbReference type="GO" id="GO:0005524">
    <property type="term" value="F:ATP binding"/>
    <property type="evidence" value="ECO:0007669"/>
    <property type="project" value="UniProtKB-KW"/>
</dbReference>
<evidence type="ECO:0000256" key="4">
    <source>
        <dbReference type="ARBA" id="ARBA00009439"/>
    </source>
</evidence>
<evidence type="ECO:0000256" key="5">
    <source>
        <dbReference type="ARBA" id="ARBA00017893"/>
    </source>
</evidence>
<dbReference type="OrthoDB" id="18797at2759"/>
<dbReference type="KEGG" id="cpv:cgd1_2410"/>
<keyword evidence="22" id="KW-1185">Reference proteome</keyword>
<evidence type="ECO:0000256" key="2">
    <source>
        <dbReference type="ARBA" id="ARBA00004123"/>
    </source>
</evidence>
<dbReference type="PANTHER" id="PTHR18867">
    <property type="entry name" value="RAD50"/>
    <property type="match status" value="1"/>
</dbReference>
<dbReference type="GO" id="GO:0006302">
    <property type="term" value="P:double-strand break repair"/>
    <property type="evidence" value="ECO:0007669"/>
    <property type="project" value="InterPro"/>
</dbReference>
<evidence type="ECO:0000256" key="11">
    <source>
        <dbReference type="ARBA" id="ARBA00022833"/>
    </source>
</evidence>
<dbReference type="GO" id="GO:0016887">
    <property type="term" value="F:ATP hydrolysis activity"/>
    <property type="evidence" value="ECO:0007669"/>
    <property type="project" value="InterPro"/>
</dbReference>
<sequence>LSIFKQYFFFIMSNLEKLVICGVRSFSPDRREGIAFESPITLIVGQNGSGKTTIIECLKASISGELPPSSKSGQYFIHDPKLNGSAEVRAQIRLIFREYQNKKKIQIVRSFQLSHIKTRKADLKSTGDLKPQFRVLESVLQTKDEESGQVTSISHKCADINAQVPILFGVSNSIIENVLFCHQEDSNWPLQDMAKVKKKFDELFGSTRYSKALELITKLKGEYNKKIKEKALFNENLKQKIDFLKGIINKKNQCLLRKAEINKEMQVLATKLDSHLNMKQELMKNVDMLDKLQSELIFEMSLFDTHVKEIKEMENVLLKSNYNQLEDELEINSLLHNEFEEIQNLNSKLKNLQNQTNHIKNNLENFGVNSSADEFAQRKNEVLRKIAEIKKLTASKEILLFLENSLVALNEQLTNYKDLNWESVQKTISILEVNKTEIDSSLVNLKAELNFKIEEKKKLFDSINNKREEQMKLQKDFDKICEKIKEKTHIDNEINCLKSKIQENTDIYTNEKLFNVNYLNNAYNCTYDLGKINGELTILERIKSSNIFNITHFEYDESAGSFSEMIERRETEYQCKKIETLNIWKELEQIVGDFGTKDNTSMLDFQCKLLLEKLESFPLDMENRQIELKSSLSQIEIEILIIDENIQRLEFEIQEVTNKIQFANLEIKNLEIEHCKRKDFLKNSIEELEQDFEFLFRNRKMFDISNQDVSNKTLIQSLLSIREEEANLNTKIVKSNQIIEELNNVIKLMNKRKQLESSKKNINILNHNIYSLLGINKLECLTETDFGHNKSFIQELYLKKKNELDVLQIAIEKIRCEISKLTGEFKSNENWLEKFTCDSKGYSSIEELSEKYLSGVFEQQTMSLCVKDLEKYHKSLQKALMKFHIDKMTEINRTIKELWNITYKGHDIDYIAIRSDAEDNEENFTVEKKSSRTPSGTKSFNYRVVMIQNGVELDMKGRCSAGQRVLACIIIRLALAESFCVNCGILALDEPTTNLDRFNIKGLAEALSYLIKFRKQQKNFQLIIITHDENFVRVMAQAQQCDHFFHVSKDEQGYSTIRQVDF</sequence>
<protein>
    <recommendedName>
        <fullName evidence="5">DNA repair protein RAD50</fullName>
    </recommendedName>
</protein>
<dbReference type="GO" id="GO:0043047">
    <property type="term" value="F:single-stranded telomeric DNA binding"/>
    <property type="evidence" value="ECO:0007669"/>
    <property type="project" value="TreeGrafter"/>
</dbReference>
<evidence type="ECO:0000313" key="22">
    <source>
        <dbReference type="Proteomes" id="UP000006726"/>
    </source>
</evidence>
<dbReference type="FunFam" id="3.40.50.300:FF:000593">
    <property type="entry name" value="DNA repair protein RAD50"/>
    <property type="match status" value="1"/>
</dbReference>
<comment type="subcellular location">
    <subcellularLocation>
        <location evidence="3">Chromosome</location>
    </subcellularLocation>
    <subcellularLocation>
        <location evidence="2">Nucleus</location>
    </subcellularLocation>
</comment>
<organism evidence="21 22">
    <name type="scientific">Cryptosporidium parvum (strain Iowa II)</name>
    <dbReference type="NCBI Taxonomy" id="353152"/>
    <lineage>
        <taxon>Eukaryota</taxon>
        <taxon>Sar</taxon>
        <taxon>Alveolata</taxon>
        <taxon>Apicomplexa</taxon>
        <taxon>Conoidasida</taxon>
        <taxon>Coccidia</taxon>
        <taxon>Eucoccidiorida</taxon>
        <taxon>Eimeriorina</taxon>
        <taxon>Cryptosporidiidae</taxon>
        <taxon>Cryptosporidium</taxon>
    </lineage>
</organism>
<keyword evidence="15" id="KW-0234">DNA repair</keyword>
<dbReference type="OMA" id="FSDYYYR"/>
<evidence type="ECO:0000256" key="16">
    <source>
        <dbReference type="ARBA" id="ARBA00023242"/>
    </source>
</evidence>
<feature type="coiled-coil region" evidence="19">
    <location>
        <begin position="308"/>
        <end position="362"/>
    </location>
</feature>
<dbReference type="InterPro" id="IPR027417">
    <property type="entry name" value="P-loop_NTPase"/>
</dbReference>
<keyword evidence="16" id="KW-0539">Nucleus</keyword>
<dbReference type="Gene3D" id="3.40.50.300">
    <property type="entry name" value="P-loop containing nucleotide triphosphate hydrolases"/>
    <property type="match status" value="2"/>
</dbReference>
<accession>Q5CSJ7</accession>
<dbReference type="STRING" id="353152.Q5CSJ7"/>
<comment type="similarity">
    <text evidence="4">Belongs to the SMC family. RAD50 subfamily.</text>
</comment>
<evidence type="ECO:0000313" key="21">
    <source>
        <dbReference type="EMBL" id="EAK88600.1"/>
    </source>
</evidence>
<dbReference type="GO" id="GO:0003691">
    <property type="term" value="F:double-stranded telomeric DNA binding"/>
    <property type="evidence" value="ECO:0007669"/>
    <property type="project" value="TreeGrafter"/>
</dbReference>
<gene>
    <name evidence="21" type="ORF">cgd1_2410</name>
</gene>
<keyword evidence="13" id="KW-0460">Magnesium</keyword>
<keyword evidence="12" id="KW-0067">ATP-binding</keyword>
<dbReference type="InterPro" id="IPR038729">
    <property type="entry name" value="Rad50/SbcC_AAA"/>
</dbReference>
<evidence type="ECO:0000256" key="7">
    <source>
        <dbReference type="ARBA" id="ARBA00022723"/>
    </source>
</evidence>
<dbReference type="GO" id="GO:0070192">
    <property type="term" value="P:chromosome organization involved in meiotic cell cycle"/>
    <property type="evidence" value="ECO:0007669"/>
    <property type="project" value="TreeGrafter"/>
</dbReference>
<evidence type="ECO:0000256" key="10">
    <source>
        <dbReference type="ARBA" id="ARBA00022801"/>
    </source>
</evidence>
<feature type="coiled-coil region" evidence="19">
    <location>
        <begin position="639"/>
        <end position="698"/>
    </location>
</feature>
<evidence type="ECO:0000259" key="20">
    <source>
        <dbReference type="Pfam" id="PF13476"/>
    </source>
</evidence>
<evidence type="ECO:0000256" key="1">
    <source>
        <dbReference type="ARBA" id="ARBA00001947"/>
    </source>
</evidence>
<feature type="non-terminal residue" evidence="21">
    <location>
        <position position="1"/>
    </location>
</feature>
<dbReference type="EMBL" id="AAEE01000006">
    <property type="protein sequence ID" value="EAK88600.1"/>
    <property type="molecule type" value="Genomic_DNA"/>
</dbReference>
<keyword evidence="7" id="KW-0479">Metal-binding</keyword>
<evidence type="ECO:0000256" key="14">
    <source>
        <dbReference type="ARBA" id="ARBA00023054"/>
    </source>
</evidence>
<feature type="non-terminal residue" evidence="21">
    <location>
        <position position="1062"/>
    </location>
</feature>
<evidence type="ECO:0000256" key="18">
    <source>
        <dbReference type="ARBA" id="ARBA00049360"/>
    </source>
</evidence>
<keyword evidence="11" id="KW-0862">Zinc</keyword>
<dbReference type="AlphaFoldDB" id="Q5CSJ7"/>
<comment type="catalytic activity">
    <reaction evidence="18">
        <text>ATP + H2O = ADP + phosphate + H(+)</text>
        <dbReference type="Rhea" id="RHEA:13065"/>
        <dbReference type="ChEBI" id="CHEBI:15377"/>
        <dbReference type="ChEBI" id="CHEBI:15378"/>
        <dbReference type="ChEBI" id="CHEBI:30616"/>
        <dbReference type="ChEBI" id="CHEBI:43474"/>
        <dbReference type="ChEBI" id="CHEBI:456216"/>
    </reaction>
</comment>
<comment type="cofactor">
    <cofactor evidence="1">
        <name>Zn(2+)</name>
        <dbReference type="ChEBI" id="CHEBI:29105"/>
    </cofactor>
</comment>
<keyword evidence="17" id="KW-0469">Meiosis</keyword>
<keyword evidence="9" id="KW-0227">DNA damage</keyword>